<feature type="compositionally biased region" description="Low complexity" evidence="1">
    <location>
        <begin position="29"/>
        <end position="41"/>
    </location>
</feature>
<reference evidence="2" key="2">
    <citation type="submission" date="2017-06" db="EMBL/GenBank/DDBJ databases">
        <title>WGS assembly of Brachypodium distachyon.</title>
        <authorList>
            <consortium name="The International Brachypodium Initiative"/>
            <person name="Lucas S."/>
            <person name="Harmon-Smith M."/>
            <person name="Lail K."/>
            <person name="Tice H."/>
            <person name="Grimwood J."/>
            <person name="Bruce D."/>
            <person name="Barry K."/>
            <person name="Shu S."/>
            <person name="Lindquist E."/>
            <person name="Wang M."/>
            <person name="Pitluck S."/>
            <person name="Vogel J.P."/>
            <person name="Garvin D.F."/>
            <person name="Mockler T.C."/>
            <person name="Schmutz J."/>
            <person name="Rokhsar D."/>
            <person name="Bevan M.W."/>
        </authorList>
    </citation>
    <scope>NUCLEOTIDE SEQUENCE</scope>
    <source>
        <strain evidence="2">Bd21</strain>
    </source>
</reference>
<dbReference type="OrthoDB" id="2104723at2759"/>
<dbReference type="RefSeq" id="XP_024311234.1">
    <property type="nucleotide sequence ID" value="XM_024455466.1"/>
</dbReference>
<evidence type="ECO:0000313" key="2">
    <source>
        <dbReference type="EMBL" id="PNT61789.1"/>
    </source>
</evidence>
<dbReference type="InterPro" id="IPR029056">
    <property type="entry name" value="Ribokinase-like"/>
</dbReference>
<protein>
    <recommendedName>
        <fullName evidence="5">Pyridoxal kinase</fullName>
    </recommendedName>
</protein>
<evidence type="ECO:0000313" key="3">
    <source>
        <dbReference type="EnsemblPlants" id="PNT61789"/>
    </source>
</evidence>
<organism evidence="2">
    <name type="scientific">Brachypodium distachyon</name>
    <name type="common">Purple false brome</name>
    <name type="synonym">Trachynia distachya</name>
    <dbReference type="NCBI Taxonomy" id="15368"/>
    <lineage>
        <taxon>Eukaryota</taxon>
        <taxon>Viridiplantae</taxon>
        <taxon>Streptophyta</taxon>
        <taxon>Embryophyta</taxon>
        <taxon>Tracheophyta</taxon>
        <taxon>Spermatophyta</taxon>
        <taxon>Magnoliopsida</taxon>
        <taxon>Liliopsida</taxon>
        <taxon>Poales</taxon>
        <taxon>Poaceae</taxon>
        <taxon>BOP clade</taxon>
        <taxon>Pooideae</taxon>
        <taxon>Stipodae</taxon>
        <taxon>Brachypodieae</taxon>
        <taxon>Brachypodium</taxon>
    </lineage>
</organism>
<evidence type="ECO:0008006" key="5">
    <source>
        <dbReference type="Google" id="ProtNLM"/>
    </source>
</evidence>
<proteinExistence type="predicted"/>
<evidence type="ECO:0000256" key="1">
    <source>
        <dbReference type="SAM" id="MobiDB-lite"/>
    </source>
</evidence>
<reference evidence="2 3" key="1">
    <citation type="journal article" date="2010" name="Nature">
        <title>Genome sequencing and analysis of the model grass Brachypodium distachyon.</title>
        <authorList>
            <consortium name="International Brachypodium Initiative"/>
        </authorList>
    </citation>
    <scope>NUCLEOTIDE SEQUENCE [LARGE SCALE GENOMIC DNA]</scope>
    <source>
        <strain evidence="2">Bd21</strain>
        <strain evidence="3">cv. Bd21</strain>
    </source>
</reference>
<evidence type="ECO:0000313" key="4">
    <source>
        <dbReference type="Proteomes" id="UP000008810"/>
    </source>
</evidence>
<dbReference type="GeneID" id="104585420"/>
<dbReference type="ExpressionAtlas" id="A0A2K2CIE0">
    <property type="expression patterns" value="baseline and differential"/>
</dbReference>
<accession>A0A2K2CIE0</accession>
<name>A0A2K2CIE0_BRADI</name>
<keyword evidence="4" id="KW-1185">Reference proteome</keyword>
<feature type="compositionally biased region" description="Basic and acidic residues" evidence="1">
    <location>
        <begin position="43"/>
        <end position="58"/>
    </location>
</feature>
<dbReference type="AlphaFoldDB" id="A0A2K2CIE0"/>
<feature type="region of interest" description="Disordered" evidence="1">
    <location>
        <begin position="1"/>
        <end position="68"/>
    </location>
</feature>
<dbReference type="EnsemblPlants" id="PNT61789">
    <property type="protein sequence ID" value="PNT61789"/>
    <property type="gene ID" value="BRADI_5g20751v3"/>
</dbReference>
<sequence length="174" mass="19515">MATPRAGRPPRCRPSFPPPPRCRRRPPRSRLASPRRPPASLEKAADEAHEYPSLRPLDESQEEDPYPDEVISCSFPRPIVIASLFVYLLNADALVHGREMWCWDGGGRPQFRPDWVRADDACLQDRVPEMAGWDGVYSSRDVEPLCRARVVPVASILTPNQFEVELLTGLSSAA</sequence>
<dbReference type="SUPFAM" id="SSF53613">
    <property type="entry name" value="Ribokinase-like"/>
    <property type="match status" value="1"/>
</dbReference>
<gene>
    <name evidence="3" type="primary">LOC104585420</name>
    <name evidence="2" type="ORF">BRADI_5g20751v3</name>
</gene>
<dbReference type="EMBL" id="CM000884">
    <property type="protein sequence ID" value="PNT61789.1"/>
    <property type="molecule type" value="Genomic_DNA"/>
</dbReference>
<reference evidence="3" key="3">
    <citation type="submission" date="2018-08" db="UniProtKB">
        <authorList>
            <consortium name="EnsemblPlants"/>
        </authorList>
    </citation>
    <scope>IDENTIFICATION</scope>
    <source>
        <strain evidence="3">cv. Bd21</strain>
    </source>
</reference>
<dbReference type="Proteomes" id="UP000008810">
    <property type="component" value="Chromosome 5"/>
</dbReference>
<dbReference type="Gramene" id="PNT61789">
    <property type="protein sequence ID" value="PNT61789"/>
    <property type="gene ID" value="BRADI_5g20751v3"/>
</dbReference>
<dbReference type="Gene3D" id="3.40.1190.20">
    <property type="match status" value="1"/>
</dbReference>